<sequence>MQIPHEPHRAQHIVAQHHAARPAPRVATTPRCVMPTGCSRRFGTMPHAGASGDRVREAQAVRGERIGVLDRFLRRRSSWMHRRGGRQCARKERVAAAEVLQRGERPGPGLESGVVDDAGELDGGAGERRWLQRLSRRWVRLSRPGRGAVWCTKRRGRTNAGHRGHSARIASDAFAQR</sequence>
<name>A0A4Y9Y3U2_9AGAM</name>
<dbReference type="AlphaFoldDB" id="A0A4Y9Y3U2"/>
<dbReference type="EMBL" id="SEOQ01000844">
    <property type="protein sequence ID" value="TFY56247.1"/>
    <property type="molecule type" value="Genomic_DNA"/>
</dbReference>
<gene>
    <name evidence="2" type="ORF">EVG20_g9007</name>
</gene>
<evidence type="ECO:0000256" key="1">
    <source>
        <dbReference type="SAM" id="MobiDB-lite"/>
    </source>
</evidence>
<protein>
    <submittedName>
        <fullName evidence="2">Uncharacterized protein</fullName>
    </submittedName>
</protein>
<feature type="region of interest" description="Disordered" evidence="1">
    <location>
        <begin position="157"/>
        <end position="177"/>
    </location>
</feature>
<feature type="compositionally biased region" description="Basic residues" evidence="1">
    <location>
        <begin position="157"/>
        <end position="166"/>
    </location>
</feature>
<reference evidence="2 3" key="1">
    <citation type="submission" date="2019-02" db="EMBL/GenBank/DDBJ databases">
        <title>Genome sequencing of the rare red list fungi Dentipellis fragilis.</title>
        <authorList>
            <person name="Buettner E."/>
            <person name="Kellner H."/>
        </authorList>
    </citation>
    <scope>NUCLEOTIDE SEQUENCE [LARGE SCALE GENOMIC DNA]</scope>
    <source>
        <strain evidence="2 3">DSM 105465</strain>
    </source>
</reference>
<proteinExistence type="predicted"/>
<keyword evidence="3" id="KW-1185">Reference proteome</keyword>
<comment type="caution">
    <text evidence="2">The sequence shown here is derived from an EMBL/GenBank/DDBJ whole genome shotgun (WGS) entry which is preliminary data.</text>
</comment>
<evidence type="ECO:0000313" key="2">
    <source>
        <dbReference type="EMBL" id="TFY56247.1"/>
    </source>
</evidence>
<dbReference type="Proteomes" id="UP000298327">
    <property type="component" value="Unassembled WGS sequence"/>
</dbReference>
<accession>A0A4Y9Y3U2</accession>
<organism evidence="2 3">
    <name type="scientific">Dentipellis fragilis</name>
    <dbReference type="NCBI Taxonomy" id="205917"/>
    <lineage>
        <taxon>Eukaryota</taxon>
        <taxon>Fungi</taxon>
        <taxon>Dikarya</taxon>
        <taxon>Basidiomycota</taxon>
        <taxon>Agaricomycotina</taxon>
        <taxon>Agaricomycetes</taxon>
        <taxon>Russulales</taxon>
        <taxon>Hericiaceae</taxon>
        <taxon>Dentipellis</taxon>
    </lineage>
</organism>
<evidence type="ECO:0000313" key="3">
    <source>
        <dbReference type="Proteomes" id="UP000298327"/>
    </source>
</evidence>